<reference evidence="1" key="1">
    <citation type="submission" date="2020-09" db="EMBL/GenBank/DDBJ databases">
        <title>New species isolated from human feces.</title>
        <authorList>
            <person name="Kitahara M."/>
            <person name="Shigeno Y."/>
            <person name="Shime M."/>
            <person name="Matsumoto Y."/>
            <person name="Nakamura S."/>
            <person name="Motooka D."/>
            <person name="Fukuoka S."/>
            <person name="Nishikawa H."/>
            <person name="Benno Y."/>
        </authorList>
    </citation>
    <scope>NUCLEOTIDE SEQUENCE</scope>
    <source>
        <strain evidence="1">MM59</strain>
    </source>
</reference>
<gene>
    <name evidence="1" type="ORF">MM59RIKEN_03490</name>
</gene>
<dbReference type="KEGG" id="pfaa:MM59RIKEN_03490"/>
<evidence type="ECO:0000313" key="1">
    <source>
        <dbReference type="EMBL" id="BCK83030.1"/>
    </source>
</evidence>
<dbReference type="RefSeq" id="WP_187031196.1">
    <property type="nucleotide sequence ID" value="NZ_AP023420.1"/>
</dbReference>
<organism evidence="1 2">
    <name type="scientific">Pusillibacter faecalis</name>
    <dbReference type="NCBI Taxonomy" id="2714358"/>
    <lineage>
        <taxon>Bacteria</taxon>
        <taxon>Bacillati</taxon>
        <taxon>Bacillota</taxon>
        <taxon>Clostridia</taxon>
        <taxon>Eubacteriales</taxon>
        <taxon>Oscillospiraceae</taxon>
        <taxon>Pusillibacter</taxon>
    </lineage>
</organism>
<sequence length="112" mass="11431">MRISEAYEHEPILPYQAEDNCPVGGCNKTGTQCVDIAAPFALTPTASVGTVTVACQGSPSITCVTDASGSCCTVTMTQQICVSVPIRYGVNLTAGEPTISCADNSCIGCGCC</sequence>
<proteinExistence type="predicted"/>
<name>A0A810Q4N8_9FIRM</name>
<protein>
    <submittedName>
        <fullName evidence="1">Uncharacterized protein</fullName>
    </submittedName>
</protein>
<dbReference type="EMBL" id="AP023420">
    <property type="protein sequence ID" value="BCK83030.1"/>
    <property type="molecule type" value="Genomic_DNA"/>
</dbReference>
<keyword evidence="2" id="KW-1185">Reference proteome</keyword>
<dbReference type="Proteomes" id="UP000679848">
    <property type="component" value="Chromosome"/>
</dbReference>
<dbReference type="AlphaFoldDB" id="A0A810Q4N8"/>
<accession>A0A810Q4N8</accession>
<evidence type="ECO:0000313" key="2">
    <source>
        <dbReference type="Proteomes" id="UP000679848"/>
    </source>
</evidence>